<dbReference type="Proteomes" id="UP001152755">
    <property type="component" value="Unassembled WGS sequence"/>
</dbReference>
<feature type="transmembrane region" description="Helical" evidence="6">
    <location>
        <begin position="269"/>
        <end position="288"/>
    </location>
</feature>
<dbReference type="GO" id="GO:0022857">
    <property type="term" value="F:transmembrane transporter activity"/>
    <property type="evidence" value="ECO:0007669"/>
    <property type="project" value="InterPro"/>
</dbReference>
<gene>
    <name evidence="8" type="ORF">NVS88_12750</name>
</gene>
<dbReference type="AlphaFoldDB" id="A0A9X4LZV1"/>
<evidence type="ECO:0000313" key="9">
    <source>
        <dbReference type="Proteomes" id="UP001152755"/>
    </source>
</evidence>
<evidence type="ECO:0000256" key="5">
    <source>
        <dbReference type="ARBA" id="ARBA00023136"/>
    </source>
</evidence>
<dbReference type="PANTHER" id="PTHR42718">
    <property type="entry name" value="MAJOR FACILITATOR SUPERFAMILY MULTIDRUG TRANSPORTER MFSC"/>
    <property type="match status" value="1"/>
</dbReference>
<feature type="transmembrane region" description="Helical" evidence="6">
    <location>
        <begin position="225"/>
        <end position="249"/>
    </location>
</feature>
<reference evidence="8" key="1">
    <citation type="submission" date="2022-08" db="EMBL/GenBank/DDBJ databases">
        <title>Genome analysis of Corynebacteriales strain.</title>
        <authorList>
            <person name="Lee S.D."/>
        </authorList>
    </citation>
    <scope>NUCLEOTIDE SEQUENCE</scope>
    <source>
        <strain evidence="8">D3-21</strain>
    </source>
</reference>
<evidence type="ECO:0000256" key="4">
    <source>
        <dbReference type="ARBA" id="ARBA00022989"/>
    </source>
</evidence>
<name>A0A9X4LZV1_9ACTN</name>
<keyword evidence="4 6" id="KW-1133">Transmembrane helix</keyword>
<feature type="transmembrane region" description="Helical" evidence="6">
    <location>
        <begin position="139"/>
        <end position="161"/>
    </location>
</feature>
<feature type="transmembrane region" description="Helical" evidence="6">
    <location>
        <begin position="405"/>
        <end position="427"/>
    </location>
</feature>
<dbReference type="Gene3D" id="1.20.1250.20">
    <property type="entry name" value="MFS general substrate transporter like domains"/>
    <property type="match status" value="1"/>
</dbReference>
<dbReference type="CDD" id="cd17504">
    <property type="entry name" value="MFS_MMR_MDR_like"/>
    <property type="match status" value="1"/>
</dbReference>
<comment type="caution">
    <text evidence="8">The sequence shown here is derived from an EMBL/GenBank/DDBJ whole genome shotgun (WGS) entry which is preliminary data.</text>
</comment>
<comment type="subcellular location">
    <subcellularLocation>
        <location evidence="1">Cell membrane</location>
        <topology evidence="1">Multi-pass membrane protein</topology>
    </subcellularLocation>
</comment>
<dbReference type="SUPFAM" id="SSF103473">
    <property type="entry name" value="MFS general substrate transporter"/>
    <property type="match status" value="1"/>
</dbReference>
<sequence length="482" mass="49411">MTTPAALRPQRTPNVIVAVLGLCGIVVALMQTLIVPLVPVLPTILHSSASNASWAITATLLAGAVVTPIAGRLGDMFGKRLVLVASMALLTIGSVLCAVSSSLIVVLVGRVFQGLAMGAIALGISIMRDELPAERVGSAMAVMSATLGVGGAIGMPVAAIIAEKSNWHVLFWVSAGLGLICVLALLAVIPESPVKTPGKFDYVGAFGLSAALVALLLPISKGGDWGWTSGPTVGLVIASVVIFLAWGWYELRVSTPLVDLRVSSRRQVLFTNLSSVAVGFAMYGMSLIPSQILMAPKASGYGMGLSMIEAGLIMAPSGLVMFFCSPVSARISARSGPRTSLGLGAVIIGLGYVFGLFLQNSPWEIMVSTMIIGAGIGIAYAAMPALIMGAVPITETAAANGLNSLMRAVGTSLSAAVVSTVLANMTISLGAFELPSQHGFTVSILISIGAAVISLLLTLLIPRRQPVETAASAPKREKATVG</sequence>
<dbReference type="PROSITE" id="PS50850">
    <property type="entry name" value="MFS"/>
    <property type="match status" value="1"/>
</dbReference>
<evidence type="ECO:0000256" key="3">
    <source>
        <dbReference type="ARBA" id="ARBA00022692"/>
    </source>
</evidence>
<feature type="transmembrane region" description="Helical" evidence="6">
    <location>
        <begin position="167"/>
        <end position="188"/>
    </location>
</feature>
<dbReference type="InterPro" id="IPR011701">
    <property type="entry name" value="MFS"/>
</dbReference>
<keyword evidence="9" id="KW-1185">Reference proteome</keyword>
<evidence type="ECO:0000256" key="2">
    <source>
        <dbReference type="ARBA" id="ARBA00022448"/>
    </source>
</evidence>
<dbReference type="Gene3D" id="1.20.1720.10">
    <property type="entry name" value="Multidrug resistance protein D"/>
    <property type="match status" value="1"/>
</dbReference>
<feature type="transmembrane region" description="Helical" evidence="6">
    <location>
        <begin position="365"/>
        <end position="393"/>
    </location>
</feature>
<feature type="transmembrane region" description="Helical" evidence="6">
    <location>
        <begin position="81"/>
        <end position="105"/>
    </location>
</feature>
<evidence type="ECO:0000256" key="1">
    <source>
        <dbReference type="ARBA" id="ARBA00004651"/>
    </source>
</evidence>
<dbReference type="EMBL" id="JANRHA010000007">
    <property type="protein sequence ID" value="MDG3015420.1"/>
    <property type="molecule type" value="Genomic_DNA"/>
</dbReference>
<accession>A0A9X4LZV1</accession>
<proteinExistence type="predicted"/>
<dbReference type="InterPro" id="IPR020846">
    <property type="entry name" value="MFS_dom"/>
</dbReference>
<dbReference type="PANTHER" id="PTHR42718:SF9">
    <property type="entry name" value="MAJOR FACILITATOR SUPERFAMILY MULTIDRUG TRANSPORTER MFSC"/>
    <property type="match status" value="1"/>
</dbReference>
<keyword evidence="2" id="KW-0813">Transport</keyword>
<feature type="domain" description="Major facilitator superfamily (MFS) profile" evidence="7">
    <location>
        <begin position="16"/>
        <end position="466"/>
    </location>
</feature>
<feature type="transmembrane region" description="Helical" evidence="6">
    <location>
        <begin position="54"/>
        <end position="74"/>
    </location>
</feature>
<feature type="transmembrane region" description="Helical" evidence="6">
    <location>
        <begin position="341"/>
        <end position="359"/>
    </location>
</feature>
<evidence type="ECO:0000313" key="8">
    <source>
        <dbReference type="EMBL" id="MDG3015420.1"/>
    </source>
</evidence>
<protein>
    <submittedName>
        <fullName evidence="8">MFS transporter</fullName>
    </submittedName>
</protein>
<feature type="transmembrane region" description="Helical" evidence="6">
    <location>
        <begin position="439"/>
        <end position="461"/>
    </location>
</feature>
<dbReference type="InterPro" id="IPR036259">
    <property type="entry name" value="MFS_trans_sf"/>
</dbReference>
<feature type="transmembrane region" description="Helical" evidence="6">
    <location>
        <begin position="200"/>
        <end position="219"/>
    </location>
</feature>
<keyword evidence="3 6" id="KW-0812">Transmembrane</keyword>
<dbReference type="RefSeq" id="WP_332520060.1">
    <property type="nucleotide sequence ID" value="NZ_JANRHA010000007.1"/>
</dbReference>
<feature type="transmembrane region" description="Helical" evidence="6">
    <location>
        <begin position="111"/>
        <end position="127"/>
    </location>
</feature>
<feature type="transmembrane region" description="Helical" evidence="6">
    <location>
        <begin position="12"/>
        <end position="34"/>
    </location>
</feature>
<feature type="transmembrane region" description="Helical" evidence="6">
    <location>
        <begin position="308"/>
        <end position="329"/>
    </location>
</feature>
<keyword evidence="5 6" id="KW-0472">Membrane</keyword>
<organism evidence="8 9">
    <name type="scientific">Speluncibacter jeojiensis</name>
    <dbReference type="NCBI Taxonomy" id="2710754"/>
    <lineage>
        <taxon>Bacteria</taxon>
        <taxon>Bacillati</taxon>
        <taxon>Actinomycetota</taxon>
        <taxon>Actinomycetes</taxon>
        <taxon>Mycobacteriales</taxon>
        <taxon>Speluncibacteraceae</taxon>
        <taxon>Speluncibacter</taxon>
    </lineage>
</organism>
<evidence type="ECO:0000259" key="7">
    <source>
        <dbReference type="PROSITE" id="PS50850"/>
    </source>
</evidence>
<dbReference type="Pfam" id="PF07690">
    <property type="entry name" value="MFS_1"/>
    <property type="match status" value="1"/>
</dbReference>
<dbReference type="GO" id="GO:0005886">
    <property type="term" value="C:plasma membrane"/>
    <property type="evidence" value="ECO:0007669"/>
    <property type="project" value="UniProtKB-SubCell"/>
</dbReference>
<evidence type="ECO:0000256" key="6">
    <source>
        <dbReference type="SAM" id="Phobius"/>
    </source>
</evidence>